<gene>
    <name evidence="2" type="ORF">EKPJFOCH_1694</name>
</gene>
<reference evidence="2" key="2">
    <citation type="submission" date="2021-08" db="EMBL/GenBank/DDBJ databases">
        <authorList>
            <person name="Tani A."/>
            <person name="Ola A."/>
            <person name="Ogura Y."/>
            <person name="Katsura K."/>
            <person name="Hayashi T."/>
        </authorList>
    </citation>
    <scope>NUCLEOTIDE SEQUENCE</scope>
    <source>
        <strain evidence="2">DSM 23674</strain>
    </source>
</reference>
<evidence type="ECO:0000256" key="1">
    <source>
        <dbReference type="SAM" id="SignalP"/>
    </source>
</evidence>
<feature type="signal peptide" evidence="1">
    <location>
        <begin position="1"/>
        <end position="24"/>
    </location>
</feature>
<keyword evidence="3" id="KW-1185">Reference proteome</keyword>
<organism evidence="2 3">
    <name type="scientific">Methylobacterium thuringiense</name>
    <dbReference type="NCBI Taxonomy" id="1003091"/>
    <lineage>
        <taxon>Bacteria</taxon>
        <taxon>Pseudomonadati</taxon>
        <taxon>Pseudomonadota</taxon>
        <taxon>Alphaproteobacteria</taxon>
        <taxon>Hyphomicrobiales</taxon>
        <taxon>Methylobacteriaceae</taxon>
        <taxon>Methylobacterium</taxon>
    </lineage>
</organism>
<sequence length="82" mass="8619">MKHLLISLGLFAGALAFVPMEASAMVCARGLYRAGCVGPNGGVAVRRGGYAPRVGMYGRGARVGMYGRGVRGVAFRRGGFRR</sequence>
<reference evidence="2" key="1">
    <citation type="journal article" date="2021" name="Front. Microbiol.">
        <title>Comprehensive Comparative Genomics and Phenotyping of Methylobacterium Species.</title>
        <authorList>
            <person name="Alessa O."/>
            <person name="Ogura Y."/>
            <person name="Fujitani Y."/>
            <person name="Takami H."/>
            <person name="Hayashi T."/>
            <person name="Sahin N."/>
            <person name="Tani A."/>
        </authorList>
    </citation>
    <scope>NUCLEOTIDE SEQUENCE</scope>
    <source>
        <strain evidence="2">DSM 23674</strain>
    </source>
</reference>
<evidence type="ECO:0000313" key="2">
    <source>
        <dbReference type="EMBL" id="GJE55205.1"/>
    </source>
</evidence>
<comment type="caution">
    <text evidence="2">The sequence shown here is derived from an EMBL/GenBank/DDBJ whole genome shotgun (WGS) entry which is preliminary data.</text>
</comment>
<evidence type="ECO:0000313" key="3">
    <source>
        <dbReference type="Proteomes" id="UP001055101"/>
    </source>
</evidence>
<dbReference type="Proteomes" id="UP001055101">
    <property type="component" value="Unassembled WGS sequence"/>
</dbReference>
<dbReference type="EMBL" id="BPRA01000007">
    <property type="protein sequence ID" value="GJE55205.1"/>
    <property type="molecule type" value="Genomic_DNA"/>
</dbReference>
<accession>A0ABQ4TNF1</accession>
<name>A0ABQ4TNF1_9HYPH</name>
<proteinExistence type="predicted"/>
<keyword evidence="1" id="KW-0732">Signal</keyword>
<dbReference type="RefSeq" id="WP_147814723.1">
    <property type="nucleotide sequence ID" value="NZ_BPRA01000007.1"/>
</dbReference>
<feature type="chain" id="PRO_5045079969" evidence="1">
    <location>
        <begin position="25"/>
        <end position="82"/>
    </location>
</feature>
<protein>
    <submittedName>
        <fullName evidence="2">Uncharacterized protein</fullName>
    </submittedName>
</protein>